<dbReference type="OrthoDB" id="6121078at2"/>
<dbReference type="RefSeq" id="WP_105192426.1">
    <property type="nucleotide sequence ID" value="NZ_PTQZ01000129.1"/>
</dbReference>
<dbReference type="InterPro" id="IPR046493">
    <property type="entry name" value="DUF6586"/>
</dbReference>
<gene>
    <name evidence="1" type="ORF">C5O18_06185</name>
</gene>
<reference evidence="2" key="1">
    <citation type="submission" date="2018-02" db="EMBL/GenBank/DDBJ databases">
        <title>Genome sequencing of Solimonas sp. HR-BB.</title>
        <authorList>
            <person name="Lee Y."/>
            <person name="Jeon C.O."/>
        </authorList>
    </citation>
    <scope>NUCLEOTIDE SEQUENCE [LARGE SCALE GENOMIC DNA]</scope>
    <source>
        <strain evidence="2">HR-E</strain>
    </source>
</reference>
<dbReference type="Pfam" id="PF20227">
    <property type="entry name" value="DUF6586"/>
    <property type="match status" value="1"/>
</dbReference>
<proteinExistence type="predicted"/>
<dbReference type="AlphaFoldDB" id="A0A2P6ASC2"/>
<sequence length="179" mass="19750">MSRERNSHPARTNQKLYFARLQLELLEAALADAGAFDSEPRALSCREAAIWHLHAGLGAFLQELSRFYKVLPTVSTPEALAEAMARRQQVSPEAQILLQLAAEPDSWLARLRALHAACLLPVTLPDIATEDESPARIGIPVVMTEADAPLGEPDRAMLADILKALTQTIRDFRAELVEF</sequence>
<comment type="caution">
    <text evidence="1">The sequence shown here is derived from an EMBL/GenBank/DDBJ whole genome shotgun (WGS) entry which is preliminary data.</text>
</comment>
<organism evidence="1 2">
    <name type="scientific">Amnimonas aquatica</name>
    <dbReference type="NCBI Taxonomy" id="2094561"/>
    <lineage>
        <taxon>Bacteria</taxon>
        <taxon>Pseudomonadati</taxon>
        <taxon>Pseudomonadota</taxon>
        <taxon>Gammaproteobacteria</taxon>
        <taxon>Moraxellales</taxon>
        <taxon>Moraxellaceae</taxon>
        <taxon>Amnimonas</taxon>
    </lineage>
</organism>
<dbReference type="Proteomes" id="UP000243900">
    <property type="component" value="Unassembled WGS sequence"/>
</dbReference>
<protein>
    <recommendedName>
        <fullName evidence="3">PasA protein</fullName>
    </recommendedName>
</protein>
<keyword evidence="2" id="KW-1185">Reference proteome</keyword>
<dbReference type="EMBL" id="PTQZ01000129">
    <property type="protein sequence ID" value="PQA41710.1"/>
    <property type="molecule type" value="Genomic_DNA"/>
</dbReference>
<name>A0A2P6ASC2_9GAMM</name>
<accession>A0A2P6ASC2</accession>
<evidence type="ECO:0008006" key="3">
    <source>
        <dbReference type="Google" id="ProtNLM"/>
    </source>
</evidence>
<evidence type="ECO:0000313" key="1">
    <source>
        <dbReference type="EMBL" id="PQA41710.1"/>
    </source>
</evidence>
<evidence type="ECO:0000313" key="2">
    <source>
        <dbReference type="Proteomes" id="UP000243900"/>
    </source>
</evidence>